<feature type="domain" description="Methyltransferase" evidence="9">
    <location>
        <begin position="76"/>
        <end position="221"/>
    </location>
</feature>
<evidence type="ECO:0000259" key="9">
    <source>
        <dbReference type="Pfam" id="PF13847"/>
    </source>
</evidence>
<dbReference type="InterPro" id="IPR029063">
    <property type="entry name" value="SAM-dependent_MTases_sf"/>
</dbReference>
<evidence type="ECO:0000313" key="10">
    <source>
        <dbReference type="EMBL" id="SHE75228.1"/>
    </source>
</evidence>
<dbReference type="RefSeq" id="WP_062176716.1">
    <property type="nucleotide sequence ID" value="NZ_BBXL01000002.1"/>
</dbReference>
<evidence type="ECO:0000256" key="2">
    <source>
        <dbReference type="ARBA" id="ARBA00022691"/>
    </source>
</evidence>
<comment type="catalytic activity">
    <reaction evidence="8">
        <text>arsenic triglutathione + 3 [thioredoxin]-dithiol + 3 S-adenosyl-L-methionine = trimethylarsine + 3 [thioredoxin]-disulfide + 3 glutathione + 3 S-adenosyl-L-homocysteine + 3 H(+)</text>
        <dbReference type="Rhea" id="RHEA:69432"/>
        <dbReference type="Rhea" id="RHEA-COMP:10698"/>
        <dbReference type="Rhea" id="RHEA-COMP:10700"/>
        <dbReference type="ChEBI" id="CHEBI:15378"/>
        <dbReference type="ChEBI" id="CHEBI:27130"/>
        <dbReference type="ChEBI" id="CHEBI:29950"/>
        <dbReference type="ChEBI" id="CHEBI:50058"/>
        <dbReference type="ChEBI" id="CHEBI:57856"/>
        <dbReference type="ChEBI" id="CHEBI:57925"/>
        <dbReference type="ChEBI" id="CHEBI:59789"/>
        <dbReference type="ChEBI" id="CHEBI:183640"/>
        <dbReference type="EC" id="2.1.1.137"/>
    </reaction>
</comment>
<evidence type="ECO:0000313" key="11">
    <source>
        <dbReference type="Proteomes" id="UP000184480"/>
    </source>
</evidence>
<evidence type="ECO:0000256" key="4">
    <source>
        <dbReference type="ARBA" id="ARBA00034521"/>
    </source>
</evidence>
<dbReference type="Gene3D" id="3.40.50.150">
    <property type="entry name" value="Vaccinia Virus protein VP39"/>
    <property type="match status" value="1"/>
</dbReference>
<dbReference type="Proteomes" id="UP000184480">
    <property type="component" value="Unassembled WGS sequence"/>
</dbReference>
<dbReference type="PANTHER" id="PTHR43675:SF8">
    <property type="entry name" value="ARSENITE METHYLTRANSFERASE"/>
    <property type="match status" value="1"/>
</dbReference>
<evidence type="ECO:0000256" key="7">
    <source>
        <dbReference type="ARBA" id="ARBA00047943"/>
    </source>
</evidence>
<evidence type="ECO:0000256" key="5">
    <source>
        <dbReference type="ARBA" id="ARBA00034545"/>
    </source>
</evidence>
<keyword evidence="11" id="KW-1185">Reference proteome</keyword>
<dbReference type="EMBL" id="FQUC01000002">
    <property type="protein sequence ID" value="SHE75228.1"/>
    <property type="molecule type" value="Genomic_DNA"/>
</dbReference>
<dbReference type="NCBIfam" id="NF008823">
    <property type="entry name" value="PRK11873.1"/>
    <property type="match status" value="1"/>
</dbReference>
<evidence type="ECO:0000256" key="6">
    <source>
        <dbReference type="ARBA" id="ARBA00047941"/>
    </source>
</evidence>
<accession>A0A1M4W1W9</accession>
<comment type="catalytic activity">
    <reaction evidence="6">
        <text>arsenic triglutathione + [thioredoxin]-dithiol + S-adenosyl-L-methionine + 2 H2O = methylarsonous acid + [thioredoxin]-disulfide + 3 glutathione + S-adenosyl-L-homocysteine + H(+)</text>
        <dbReference type="Rhea" id="RHEA:69460"/>
        <dbReference type="Rhea" id="RHEA-COMP:10698"/>
        <dbReference type="Rhea" id="RHEA-COMP:10700"/>
        <dbReference type="ChEBI" id="CHEBI:15377"/>
        <dbReference type="ChEBI" id="CHEBI:15378"/>
        <dbReference type="ChEBI" id="CHEBI:17826"/>
        <dbReference type="ChEBI" id="CHEBI:29950"/>
        <dbReference type="ChEBI" id="CHEBI:50058"/>
        <dbReference type="ChEBI" id="CHEBI:57856"/>
        <dbReference type="ChEBI" id="CHEBI:57925"/>
        <dbReference type="ChEBI" id="CHEBI:59789"/>
        <dbReference type="ChEBI" id="CHEBI:183640"/>
        <dbReference type="EC" id="2.1.1.137"/>
    </reaction>
</comment>
<dbReference type="SUPFAM" id="SSF53335">
    <property type="entry name" value="S-adenosyl-L-methionine-dependent methyltransferases"/>
    <property type="match status" value="1"/>
</dbReference>
<keyword evidence="1 10" id="KW-0808">Transferase</keyword>
<evidence type="ECO:0000256" key="3">
    <source>
        <dbReference type="ARBA" id="ARBA00034487"/>
    </source>
</evidence>
<keyword evidence="10" id="KW-0489">Methyltransferase</keyword>
<comment type="catalytic activity">
    <reaction evidence="7">
        <text>arsenic triglutathione + 2 [thioredoxin]-dithiol + 2 S-adenosyl-L-methionine + H2O = dimethylarsinous acid + 2 [thioredoxin]-disulfide + 3 glutathione + 2 S-adenosyl-L-homocysteine + 2 H(+)</text>
        <dbReference type="Rhea" id="RHEA:69464"/>
        <dbReference type="Rhea" id="RHEA-COMP:10698"/>
        <dbReference type="Rhea" id="RHEA-COMP:10700"/>
        <dbReference type="ChEBI" id="CHEBI:15377"/>
        <dbReference type="ChEBI" id="CHEBI:15378"/>
        <dbReference type="ChEBI" id="CHEBI:23808"/>
        <dbReference type="ChEBI" id="CHEBI:29950"/>
        <dbReference type="ChEBI" id="CHEBI:50058"/>
        <dbReference type="ChEBI" id="CHEBI:57856"/>
        <dbReference type="ChEBI" id="CHEBI:57925"/>
        <dbReference type="ChEBI" id="CHEBI:59789"/>
        <dbReference type="ChEBI" id="CHEBI:183640"/>
        <dbReference type="EC" id="2.1.1.137"/>
    </reaction>
</comment>
<sequence>MKTNEEKKALVKQQYSELALSADELKGKCCCGTKPMSPAKKVFTIMSEDYSKLKGYEADADLGVGCGLPTEYAGIKEGDTVIDLGSGAGNDCFIARAETGESGRIIGIDFSPQMIERARKNATKRGYTNVVFIEGDIEEMPVPDNTADVVVSNCVLNLLPEKDKIFNEIYRVLKHGGHFCISDVVLNGMFPKEFTDNASMYAGCIASAIQKEDYLSEIKKANFEDIKIERTKTVVIPDDVLKEHLDEETIEKYKKGNVGIYSITVTGKRP</sequence>
<gene>
    <name evidence="10" type="ORF">SAMN05444362_102101</name>
</gene>
<dbReference type="EC" id="2.1.1.137" evidence="4"/>
<proteinExistence type="inferred from homology"/>
<evidence type="ECO:0000256" key="1">
    <source>
        <dbReference type="ARBA" id="ARBA00022679"/>
    </source>
</evidence>
<dbReference type="GO" id="GO:0030791">
    <property type="term" value="F:arsenite methyltransferase activity"/>
    <property type="evidence" value="ECO:0007669"/>
    <property type="project" value="UniProtKB-EC"/>
</dbReference>
<organism evidence="10 11">
    <name type="scientific">Dysgonomonas macrotermitis</name>
    <dbReference type="NCBI Taxonomy" id="1346286"/>
    <lineage>
        <taxon>Bacteria</taxon>
        <taxon>Pseudomonadati</taxon>
        <taxon>Bacteroidota</taxon>
        <taxon>Bacteroidia</taxon>
        <taxon>Bacteroidales</taxon>
        <taxon>Dysgonomonadaceae</taxon>
        <taxon>Dysgonomonas</taxon>
    </lineage>
</organism>
<dbReference type="PANTHER" id="PTHR43675">
    <property type="entry name" value="ARSENITE METHYLTRANSFERASE"/>
    <property type="match status" value="1"/>
</dbReference>
<dbReference type="InterPro" id="IPR025714">
    <property type="entry name" value="Methyltranfer_dom"/>
</dbReference>
<name>A0A1M4W1W9_9BACT</name>
<reference evidence="11" key="1">
    <citation type="submission" date="2016-11" db="EMBL/GenBank/DDBJ databases">
        <authorList>
            <person name="Varghese N."/>
            <person name="Submissions S."/>
        </authorList>
    </citation>
    <scope>NUCLEOTIDE SEQUENCE [LARGE SCALE GENOMIC DNA]</scope>
    <source>
        <strain evidence="11">DSM 27370</strain>
    </source>
</reference>
<dbReference type="Pfam" id="PF13847">
    <property type="entry name" value="Methyltransf_31"/>
    <property type="match status" value="1"/>
</dbReference>
<dbReference type="AlphaFoldDB" id="A0A1M4W1W9"/>
<evidence type="ECO:0000256" key="8">
    <source>
        <dbReference type="ARBA" id="ARBA00048428"/>
    </source>
</evidence>
<comment type="similarity">
    <text evidence="3">Belongs to the methyltransferase superfamily. Arsenite methyltransferase family.</text>
</comment>
<keyword evidence="2" id="KW-0949">S-adenosyl-L-methionine</keyword>
<dbReference type="OrthoDB" id="9770553at2"/>
<dbReference type="CDD" id="cd02440">
    <property type="entry name" value="AdoMet_MTases"/>
    <property type="match status" value="1"/>
</dbReference>
<protein>
    <recommendedName>
        <fullName evidence="5">Arsenite methyltransferase</fullName>
        <ecNumber evidence="4">2.1.1.137</ecNumber>
    </recommendedName>
</protein>
<dbReference type="GO" id="GO:0032259">
    <property type="term" value="P:methylation"/>
    <property type="evidence" value="ECO:0007669"/>
    <property type="project" value="UniProtKB-KW"/>
</dbReference>
<dbReference type="InterPro" id="IPR026669">
    <property type="entry name" value="Arsenite_MeTrfase-like"/>
</dbReference>
<dbReference type="STRING" id="1346286.SAMN05444362_102101"/>